<keyword evidence="1" id="KW-0418">Kinase</keyword>
<dbReference type="AlphaFoldDB" id="A0A3N2GUY3"/>
<evidence type="ECO:0000313" key="2">
    <source>
        <dbReference type="Proteomes" id="UP000274843"/>
    </source>
</evidence>
<name>A0A3N2GUY3_9PSEU</name>
<accession>A0A3N2GUY3</accession>
<dbReference type="GO" id="GO:0016773">
    <property type="term" value="F:phosphotransferase activity, alcohol group as acceptor"/>
    <property type="evidence" value="ECO:0007669"/>
    <property type="project" value="InterPro"/>
</dbReference>
<dbReference type="GO" id="GO:0019748">
    <property type="term" value="P:secondary metabolic process"/>
    <property type="evidence" value="ECO:0007669"/>
    <property type="project" value="InterPro"/>
</dbReference>
<dbReference type="EMBL" id="RKHY01000001">
    <property type="protein sequence ID" value="ROS40100.1"/>
    <property type="molecule type" value="Genomic_DNA"/>
</dbReference>
<proteinExistence type="predicted"/>
<organism evidence="1 2">
    <name type="scientific">Amycolatopsis thermoflava</name>
    <dbReference type="NCBI Taxonomy" id="84480"/>
    <lineage>
        <taxon>Bacteria</taxon>
        <taxon>Bacillati</taxon>
        <taxon>Actinomycetota</taxon>
        <taxon>Actinomycetes</taxon>
        <taxon>Pseudonocardiales</taxon>
        <taxon>Pseudonocardiaceae</taxon>
        <taxon>Amycolatopsis</taxon>
        <taxon>Amycolatopsis methanolica group</taxon>
    </lineage>
</organism>
<dbReference type="InterPro" id="IPR006748">
    <property type="entry name" value="NH2Glyco/OHUrea_AB-resist_kin"/>
</dbReference>
<protein>
    <submittedName>
        <fullName evidence="1">Streptomycin 6-kinase</fullName>
    </submittedName>
</protein>
<comment type="caution">
    <text evidence="1">The sequence shown here is derived from an EMBL/GenBank/DDBJ whole genome shotgun (WGS) entry which is preliminary data.</text>
</comment>
<keyword evidence="2" id="KW-1185">Reference proteome</keyword>
<dbReference type="SUPFAM" id="SSF56112">
    <property type="entry name" value="Protein kinase-like (PK-like)"/>
    <property type="match status" value="1"/>
</dbReference>
<dbReference type="GeneID" id="301843830"/>
<keyword evidence="1" id="KW-0808">Transferase</keyword>
<evidence type="ECO:0000313" key="1">
    <source>
        <dbReference type="EMBL" id="ROS40100.1"/>
    </source>
</evidence>
<reference evidence="1 2" key="1">
    <citation type="submission" date="2018-11" db="EMBL/GenBank/DDBJ databases">
        <title>Sequencing the genomes of 1000 actinobacteria strains.</title>
        <authorList>
            <person name="Klenk H.-P."/>
        </authorList>
    </citation>
    <scope>NUCLEOTIDE SEQUENCE [LARGE SCALE GENOMIC DNA]</scope>
    <source>
        <strain evidence="1 2">DSM 44348</strain>
    </source>
</reference>
<dbReference type="GO" id="GO:0016301">
    <property type="term" value="F:kinase activity"/>
    <property type="evidence" value="ECO:0007669"/>
    <property type="project" value="UniProtKB-KW"/>
</dbReference>
<dbReference type="Pfam" id="PF04655">
    <property type="entry name" value="APH_6_hur"/>
    <property type="match status" value="1"/>
</dbReference>
<dbReference type="RefSeq" id="WP_331857037.1">
    <property type="nucleotide sequence ID" value="NZ_RKHY01000001.1"/>
</dbReference>
<sequence>MRIPGEFSQRLIDNEGDVVRPWLAALPELADWCCRRWGLVIEGPPWHGYTALVFPVRRDGEPLVLKLAWQDDGTRDEPVALAAWDGRGAVRLLESARGALLLERLDASRPLLTEPLDKALEITRGLLHRLTVPAPPLGRTLRDEAARFAEEMPADWARLGGPVPKRLLDAAVAVCRDLGPAAGTSLVNQDLHYENILAGTREPWLVIDPQPIAGDPEFGLIPLLWNRFGESTIDERMRVLAAGLDPDRARAWTLVRAVDNWLWAAEHGGFPSVAILSAIAEQAALE</sequence>
<gene>
    <name evidence="1" type="ORF">EDD35_2427</name>
</gene>
<dbReference type="Proteomes" id="UP000274843">
    <property type="component" value="Unassembled WGS sequence"/>
</dbReference>
<dbReference type="InterPro" id="IPR011009">
    <property type="entry name" value="Kinase-like_dom_sf"/>
</dbReference>